<evidence type="ECO:0000256" key="2">
    <source>
        <dbReference type="ARBA" id="ARBA00022475"/>
    </source>
</evidence>
<evidence type="ECO:0000313" key="6">
    <source>
        <dbReference type="Proteomes" id="UP000177067"/>
    </source>
</evidence>
<keyword evidence="4" id="KW-1133">Transmembrane helix</keyword>
<comment type="caution">
    <text evidence="5">The sequence shown here is derived from an EMBL/GenBank/DDBJ whole genome shotgun (WGS) entry which is preliminary data.</text>
</comment>
<evidence type="ECO:0000256" key="3">
    <source>
        <dbReference type="ARBA" id="ARBA00023136"/>
    </source>
</evidence>
<name>A0A1F6LKE7_9BACT</name>
<keyword evidence="3 4" id="KW-0472">Membrane</keyword>
<evidence type="ECO:0008006" key="7">
    <source>
        <dbReference type="Google" id="ProtNLM"/>
    </source>
</evidence>
<accession>A0A1F6LKE7</accession>
<dbReference type="InterPro" id="IPR009722">
    <property type="entry name" value="YjiK/CarP"/>
</dbReference>
<feature type="transmembrane region" description="Helical" evidence="4">
    <location>
        <begin position="6"/>
        <end position="24"/>
    </location>
</feature>
<comment type="subcellular location">
    <subcellularLocation>
        <location evidence="1">Cell membrane</location>
    </subcellularLocation>
</comment>
<keyword evidence="4" id="KW-0812">Transmembrane</keyword>
<evidence type="ECO:0000256" key="1">
    <source>
        <dbReference type="ARBA" id="ARBA00004236"/>
    </source>
</evidence>
<reference evidence="5 6" key="1">
    <citation type="journal article" date="2016" name="Nat. Commun.">
        <title>Thousands of microbial genomes shed light on interconnected biogeochemical processes in an aquifer system.</title>
        <authorList>
            <person name="Anantharaman K."/>
            <person name="Brown C.T."/>
            <person name="Hug L.A."/>
            <person name="Sharon I."/>
            <person name="Castelle C.J."/>
            <person name="Probst A.J."/>
            <person name="Thomas B.C."/>
            <person name="Singh A."/>
            <person name="Wilkins M.J."/>
            <person name="Karaoz U."/>
            <person name="Brodie E.L."/>
            <person name="Williams K.H."/>
            <person name="Hubbard S.S."/>
            <person name="Banfield J.F."/>
        </authorList>
    </citation>
    <scope>NUCLEOTIDE SEQUENCE [LARGE SCALE GENOMIC DNA]</scope>
</reference>
<dbReference type="EMBL" id="MFPS01000006">
    <property type="protein sequence ID" value="OGH59880.1"/>
    <property type="molecule type" value="Genomic_DNA"/>
</dbReference>
<keyword evidence="2" id="KW-1003">Cell membrane</keyword>
<proteinExistence type="predicted"/>
<dbReference type="Proteomes" id="UP000177067">
    <property type="component" value="Unassembled WGS sequence"/>
</dbReference>
<gene>
    <name evidence="5" type="ORF">A2725_02600</name>
</gene>
<organism evidence="5 6">
    <name type="scientific">Candidatus Magasanikbacteria bacterium RIFCSPHIGHO2_01_FULL_33_34</name>
    <dbReference type="NCBI Taxonomy" id="1798671"/>
    <lineage>
        <taxon>Bacteria</taxon>
        <taxon>Candidatus Magasanikiibacteriota</taxon>
    </lineage>
</organism>
<dbReference type="SUPFAM" id="SSF63825">
    <property type="entry name" value="YWTD domain"/>
    <property type="match status" value="1"/>
</dbReference>
<dbReference type="GO" id="GO:0005886">
    <property type="term" value="C:plasma membrane"/>
    <property type="evidence" value="ECO:0007669"/>
    <property type="project" value="UniProtKB-SubCell"/>
</dbReference>
<evidence type="ECO:0000256" key="4">
    <source>
        <dbReference type="SAM" id="Phobius"/>
    </source>
</evidence>
<evidence type="ECO:0000313" key="5">
    <source>
        <dbReference type="EMBL" id="OGH59880.1"/>
    </source>
</evidence>
<sequence length="291" mass="32858">MKKAIILISILIAIFLAVFLLFFANKNTRSSFIIDAYELPSVLHEVSSISYIGDDKIACIQDELGTIFIYDLKARKIINEIDFALPGDYEGIEYVNEKFYILRSDGVLYEIQNSKINPQVAEYNLDLFAKNNEGLTYDREGNRLLISTKSKVAPGKEAKNERHIYAFDLTKKEIGKTPVITMNLDDVETYINNNEVDLESKNDKAKKILKFRPSGIAMHPINKRLYIVSAIDNLVISTDLKGTILTIHQLDISIFNKPEGIDFYENGDALISNEGGNGNPTLLKLKIENLN</sequence>
<protein>
    <recommendedName>
        <fullName evidence="7">SMP-30/Gluconolactonase/LRE-like region domain-containing protein</fullName>
    </recommendedName>
</protein>
<dbReference type="Pfam" id="PF06977">
    <property type="entry name" value="SdiA-regulated"/>
    <property type="match status" value="1"/>
</dbReference>
<dbReference type="AlphaFoldDB" id="A0A1F6LKE7"/>